<dbReference type="EMBL" id="FTLW01000004">
    <property type="protein sequence ID" value="SIQ76943.1"/>
    <property type="molecule type" value="Genomic_DNA"/>
</dbReference>
<comment type="function">
    <text evidence="1">Plays a role in synthesis, processing and/or stability of 23S rRNA.</text>
</comment>
<reference evidence="7" key="1">
    <citation type="submission" date="2017-01" db="EMBL/GenBank/DDBJ databases">
        <authorList>
            <person name="Varghese N."/>
            <person name="Submissions S."/>
        </authorList>
    </citation>
    <scope>NUCLEOTIDE SEQUENCE [LARGE SCALE GENOMIC DNA]</scope>
    <source>
        <strain evidence="7">UM1</strain>
    </source>
</reference>
<dbReference type="OrthoDB" id="9786771at2"/>
<keyword evidence="4" id="KW-0690">Ribosome biogenesis</keyword>
<evidence type="ECO:0000256" key="2">
    <source>
        <dbReference type="ARBA" id="ARBA00010740"/>
    </source>
</evidence>
<protein>
    <recommendedName>
        <fullName evidence="3">Large ribosomal RNA subunit accumulation protein YceD</fullName>
    </recommendedName>
    <alternativeName>
        <fullName evidence="5">23S rRNA accumulation protein YceD</fullName>
    </alternativeName>
</protein>
<proteinExistence type="inferred from homology"/>
<dbReference type="Proteomes" id="UP000241788">
    <property type="component" value="Unassembled WGS sequence"/>
</dbReference>
<dbReference type="STRING" id="1604334.SAMN05421546_1779"/>
<dbReference type="PANTHER" id="PTHR38099">
    <property type="entry name" value="LARGE RIBOSOMAL RNA SUBUNIT ACCUMULATION PROTEIN YCED"/>
    <property type="match status" value="1"/>
</dbReference>
<dbReference type="Pfam" id="PF02620">
    <property type="entry name" value="YceD"/>
    <property type="match status" value="1"/>
</dbReference>
<dbReference type="AlphaFoldDB" id="A0A1N6VGD3"/>
<evidence type="ECO:0000256" key="1">
    <source>
        <dbReference type="ARBA" id="ARBA00002868"/>
    </source>
</evidence>
<evidence type="ECO:0000256" key="3">
    <source>
        <dbReference type="ARBA" id="ARBA00015716"/>
    </source>
</evidence>
<evidence type="ECO:0000256" key="4">
    <source>
        <dbReference type="ARBA" id="ARBA00022517"/>
    </source>
</evidence>
<dbReference type="PANTHER" id="PTHR38099:SF1">
    <property type="entry name" value="LARGE RIBOSOMAL RNA SUBUNIT ACCUMULATION PROTEIN YCED"/>
    <property type="match status" value="1"/>
</dbReference>
<name>A0A1N6VGD3_9GAMM</name>
<organism evidence="6 7">
    <name type="scientific">Solilutibacter tolerans</name>
    <dbReference type="NCBI Taxonomy" id="1604334"/>
    <lineage>
        <taxon>Bacteria</taxon>
        <taxon>Pseudomonadati</taxon>
        <taxon>Pseudomonadota</taxon>
        <taxon>Gammaproteobacteria</taxon>
        <taxon>Lysobacterales</taxon>
        <taxon>Lysobacteraceae</taxon>
        <taxon>Solilutibacter</taxon>
    </lineage>
</organism>
<dbReference type="GO" id="GO:0042254">
    <property type="term" value="P:ribosome biogenesis"/>
    <property type="evidence" value="ECO:0007669"/>
    <property type="project" value="UniProtKB-KW"/>
</dbReference>
<gene>
    <name evidence="6" type="ORF">SAMN05421546_1779</name>
</gene>
<sequence>MSADSSPAVDAWRMVSARRVLEGELPLAELPRLSSLLNDAEGSARYRIEFGRDALEVPFAKLSIEAGLPLVCQRSLQGFIEPVLIEQTLGLIRDEAGEAALPEGYEALLVPEDGRVVPAELVEDELILAVPVIPVAPGSEAVERDWPVREEEAAATNPFAALSALKSDNKN</sequence>
<accession>A0A1N6VGD3</accession>
<comment type="similarity">
    <text evidence="2">Belongs to the DUF177 domain family.</text>
</comment>
<dbReference type="InterPro" id="IPR039255">
    <property type="entry name" value="YceD_bac"/>
</dbReference>
<dbReference type="RefSeq" id="WP_076587389.1">
    <property type="nucleotide sequence ID" value="NZ_FTLW01000004.1"/>
</dbReference>
<evidence type="ECO:0000313" key="6">
    <source>
        <dbReference type="EMBL" id="SIQ76943.1"/>
    </source>
</evidence>
<dbReference type="InterPro" id="IPR003772">
    <property type="entry name" value="YceD"/>
</dbReference>
<evidence type="ECO:0000256" key="5">
    <source>
        <dbReference type="ARBA" id="ARBA00031841"/>
    </source>
</evidence>
<evidence type="ECO:0000313" key="7">
    <source>
        <dbReference type="Proteomes" id="UP000241788"/>
    </source>
</evidence>
<dbReference type="GO" id="GO:0005829">
    <property type="term" value="C:cytosol"/>
    <property type="evidence" value="ECO:0007669"/>
    <property type="project" value="TreeGrafter"/>
</dbReference>
<keyword evidence="7" id="KW-1185">Reference proteome</keyword>